<gene>
    <name evidence="8" type="ORF">JRA39_003360</name>
</gene>
<dbReference type="SUPFAM" id="SSF49354">
    <property type="entry name" value="PapD-like"/>
    <property type="match status" value="1"/>
</dbReference>
<dbReference type="Gene3D" id="2.60.40.10">
    <property type="entry name" value="Immunoglobulins"/>
    <property type="match status" value="2"/>
</dbReference>
<dbReference type="PRINTS" id="PR00969">
    <property type="entry name" value="CHAPERONPILI"/>
</dbReference>
<evidence type="ECO:0000259" key="6">
    <source>
        <dbReference type="Pfam" id="PF00345"/>
    </source>
</evidence>
<comment type="subcellular location">
    <subcellularLocation>
        <location evidence="1">Periplasm</location>
    </subcellularLocation>
</comment>
<organism evidence="8">
    <name type="scientific">Providencia stuartii</name>
    <dbReference type="NCBI Taxonomy" id="588"/>
    <lineage>
        <taxon>Bacteria</taxon>
        <taxon>Pseudomonadati</taxon>
        <taxon>Pseudomonadota</taxon>
        <taxon>Gammaproteobacteria</taxon>
        <taxon>Enterobacterales</taxon>
        <taxon>Morganellaceae</taxon>
        <taxon>Providencia</taxon>
    </lineage>
</organism>
<keyword evidence="4" id="KW-0574">Periplasm</keyword>
<evidence type="ECO:0000256" key="2">
    <source>
        <dbReference type="ARBA" id="ARBA00007399"/>
    </source>
</evidence>
<comment type="caution">
    <text evidence="8">The sequence shown here is derived from an EMBL/GenBank/DDBJ whole genome shotgun (WGS) entry which is preliminary data.</text>
</comment>
<proteinExistence type="inferred from homology"/>
<evidence type="ECO:0000259" key="7">
    <source>
        <dbReference type="Pfam" id="PF02753"/>
    </source>
</evidence>
<accession>A0AAI9I3U6</accession>
<dbReference type="InterPro" id="IPR050643">
    <property type="entry name" value="Periplasmic_pilus_chap"/>
</dbReference>
<dbReference type="Pfam" id="PF00345">
    <property type="entry name" value="PapD_N"/>
    <property type="match status" value="1"/>
</dbReference>
<dbReference type="RefSeq" id="WP_154623082.1">
    <property type="nucleotide sequence ID" value="NZ_CP119540.1"/>
</dbReference>
<dbReference type="InterPro" id="IPR001829">
    <property type="entry name" value="Pili_assmbl_chaperone_bac"/>
</dbReference>
<dbReference type="PANTHER" id="PTHR30251:SF0">
    <property type="entry name" value="FIMBRIAL CHAPERONE PROTEIN ELFD-RELATED"/>
    <property type="match status" value="1"/>
</dbReference>
<dbReference type="InterPro" id="IPR016148">
    <property type="entry name" value="Pili_assmbl_chaperone_C"/>
</dbReference>
<dbReference type="InterPro" id="IPR008962">
    <property type="entry name" value="PapD-like_sf"/>
</dbReference>
<keyword evidence="5" id="KW-0143">Chaperone</keyword>
<sequence length="254" mass="27554">MQTLKLTSNRLNSIMASKLHLILLLMFVLTTVATQVAAATNGTGGVGLNSTRLIYNQGEQSISVSARNNSSINYLAKFNVIKSANISDKSATPFSLSPPLVKIDKGTSQDIRIYMQPHSLPQDRETVFYFTATMIPSTNGPIEGAGINIGYNTIIKLFYRPKNLTISPEDARKGLIVKSTPSGVVVENNSPYYISLSKLNVGKTKIELSLQKNNTMIAPFSSFNYLVPGAKSGIATWVAINDLGGEDKYSGNIR</sequence>
<dbReference type="InterPro" id="IPR016147">
    <property type="entry name" value="Pili_assmbl_chaperone_N"/>
</dbReference>
<dbReference type="Pfam" id="PF02753">
    <property type="entry name" value="PapD_C"/>
    <property type="match status" value="1"/>
</dbReference>
<dbReference type="InterPro" id="IPR013783">
    <property type="entry name" value="Ig-like_fold"/>
</dbReference>
<dbReference type="GO" id="GO:0030288">
    <property type="term" value="C:outer membrane-bounded periplasmic space"/>
    <property type="evidence" value="ECO:0007669"/>
    <property type="project" value="InterPro"/>
</dbReference>
<protein>
    <submittedName>
        <fullName evidence="8">Molecular chaperone</fullName>
    </submittedName>
</protein>
<feature type="domain" description="Pili assembly chaperone C-terminal" evidence="7">
    <location>
        <begin position="186"/>
        <end position="247"/>
    </location>
</feature>
<comment type="similarity">
    <text evidence="2">Belongs to the periplasmic pilus chaperone family.</text>
</comment>
<evidence type="ECO:0000256" key="5">
    <source>
        <dbReference type="ARBA" id="ARBA00023186"/>
    </source>
</evidence>
<evidence type="ECO:0000256" key="1">
    <source>
        <dbReference type="ARBA" id="ARBA00004418"/>
    </source>
</evidence>
<dbReference type="PANTHER" id="PTHR30251">
    <property type="entry name" value="PILUS ASSEMBLY CHAPERONE"/>
    <property type="match status" value="1"/>
</dbReference>
<dbReference type="EMBL" id="AAZDVE040000032">
    <property type="protein sequence ID" value="EMP9434261.1"/>
    <property type="molecule type" value="Genomic_DNA"/>
</dbReference>
<keyword evidence="3" id="KW-0732">Signal</keyword>
<feature type="domain" description="Pili assembly chaperone N-terminal" evidence="6">
    <location>
        <begin position="45"/>
        <end position="164"/>
    </location>
</feature>
<dbReference type="InterPro" id="IPR036316">
    <property type="entry name" value="Pili_assmbl_chap_C_dom_sf"/>
</dbReference>
<dbReference type="GO" id="GO:0071555">
    <property type="term" value="P:cell wall organization"/>
    <property type="evidence" value="ECO:0007669"/>
    <property type="project" value="InterPro"/>
</dbReference>
<reference evidence="8" key="1">
    <citation type="submission" date="2024-02" db="EMBL/GenBank/DDBJ databases">
        <authorList>
            <consortium name="Clinical and Environmental Microbiology Branch: Whole genome sequencing antimicrobial resistance pathogens in the healthcare setting"/>
        </authorList>
    </citation>
    <scope>NUCLEOTIDE SEQUENCE</scope>
    <source>
        <strain evidence="8">2020GO-00142</strain>
    </source>
</reference>
<name>A0AAI9I3U6_PROST</name>
<dbReference type="SUPFAM" id="SSF49584">
    <property type="entry name" value="Periplasmic chaperone C-domain"/>
    <property type="match status" value="1"/>
</dbReference>
<evidence type="ECO:0000313" key="8">
    <source>
        <dbReference type="EMBL" id="EMP9434261.1"/>
    </source>
</evidence>
<dbReference type="AlphaFoldDB" id="A0AAI9I3U6"/>
<evidence type="ECO:0000256" key="3">
    <source>
        <dbReference type="ARBA" id="ARBA00022729"/>
    </source>
</evidence>
<evidence type="ECO:0000256" key="4">
    <source>
        <dbReference type="ARBA" id="ARBA00022764"/>
    </source>
</evidence>